<dbReference type="SFLD" id="SFLDG01387">
    <property type="entry name" value="BtrN-like_SPASM_domain_contain"/>
    <property type="match status" value="1"/>
</dbReference>
<evidence type="ECO:0000256" key="6">
    <source>
        <dbReference type="ARBA" id="ARBA00023014"/>
    </source>
</evidence>
<dbReference type="InterPro" id="IPR023885">
    <property type="entry name" value="4Fe4S-binding_SPASM_dom"/>
</dbReference>
<dbReference type="Pfam" id="PF04055">
    <property type="entry name" value="Radical_SAM"/>
    <property type="match status" value="1"/>
</dbReference>
<evidence type="ECO:0000256" key="2">
    <source>
        <dbReference type="ARBA" id="ARBA00022485"/>
    </source>
</evidence>
<dbReference type="SFLD" id="SFLDG01067">
    <property type="entry name" value="SPASM/twitch_domain_containing"/>
    <property type="match status" value="1"/>
</dbReference>
<dbReference type="PANTHER" id="PTHR11228">
    <property type="entry name" value="RADICAL SAM DOMAIN PROTEIN"/>
    <property type="match status" value="1"/>
</dbReference>
<dbReference type="PROSITE" id="PS51918">
    <property type="entry name" value="RADICAL_SAM"/>
    <property type="match status" value="1"/>
</dbReference>
<evidence type="ECO:0000256" key="1">
    <source>
        <dbReference type="ARBA" id="ARBA00001966"/>
    </source>
</evidence>
<evidence type="ECO:0000313" key="9">
    <source>
        <dbReference type="Proteomes" id="UP000234857"/>
    </source>
</evidence>
<evidence type="ECO:0000256" key="5">
    <source>
        <dbReference type="ARBA" id="ARBA00023004"/>
    </source>
</evidence>
<comment type="caution">
    <text evidence="8">The sequence shown here is derived from an EMBL/GenBank/DDBJ whole genome shotgun (WGS) entry which is preliminary data.</text>
</comment>
<dbReference type="InterPro" id="IPR007197">
    <property type="entry name" value="rSAM"/>
</dbReference>
<dbReference type="CDD" id="cd21109">
    <property type="entry name" value="SPASM"/>
    <property type="match status" value="1"/>
</dbReference>
<name>A0A2N5ZBZ3_MUIH1</name>
<dbReference type="Gene3D" id="3.20.20.70">
    <property type="entry name" value="Aldolase class I"/>
    <property type="match status" value="1"/>
</dbReference>
<dbReference type="SFLD" id="SFLDS00029">
    <property type="entry name" value="Radical_SAM"/>
    <property type="match status" value="1"/>
</dbReference>
<dbReference type="AlphaFoldDB" id="A0A2N5ZBZ3"/>
<dbReference type="CDD" id="cd01335">
    <property type="entry name" value="Radical_SAM"/>
    <property type="match status" value="1"/>
</dbReference>
<keyword evidence="4" id="KW-0479">Metal-binding</keyword>
<sequence>MNKIELLNSVRPFLTLELTNLCNYNCLMCYREKVDMNERGFMSKKMFIRIIDDIRANGLFFQGLKLSWLGEALIHPDINFFFEFLAEKNDFFNCLAMDTNTSFLTNRVFHNLEKIKNDIFLFISLDAASENTYSRIRKGGIYKEVIDNIDYILKNRPQNIFLRLQFIVMEENIKESKDFIRYWNKKIPGIPILFEEDTCIKKDYIYFRKLITRKHQENADMLHRSLKPRLIRFLEEENMTNRIIERKPDPLINTRDKKPLACEKLWTMPIVRFNGDVGYCNNDPEMSLKLGNTNRAPFSDIWMGPIAEQRRLSCYNGKYPKKCKDCLYRECNISPDFFKEYF</sequence>
<dbReference type="InterPro" id="IPR050377">
    <property type="entry name" value="Radical_SAM_PqqE_MftC-like"/>
</dbReference>
<keyword evidence="6" id="KW-0411">Iron-sulfur</keyword>
<dbReference type="GO" id="GO:0003824">
    <property type="term" value="F:catalytic activity"/>
    <property type="evidence" value="ECO:0007669"/>
    <property type="project" value="InterPro"/>
</dbReference>
<reference evidence="8 9" key="1">
    <citation type="submission" date="2017-11" db="EMBL/GenBank/DDBJ databases">
        <title>Genome-resolved metagenomics identifies genetic mobility, metabolic interactions, and unexpected diversity in perchlorate-reducing communities.</title>
        <authorList>
            <person name="Barnum T.P."/>
            <person name="Figueroa I.A."/>
            <person name="Carlstrom C.I."/>
            <person name="Lucas L.N."/>
            <person name="Engelbrektson A.L."/>
            <person name="Coates J.D."/>
        </authorList>
    </citation>
    <scope>NUCLEOTIDE SEQUENCE [LARGE SCALE GENOMIC DNA]</scope>
    <source>
        <strain evidence="8">BM706</strain>
    </source>
</reference>
<dbReference type="Proteomes" id="UP000234857">
    <property type="component" value="Unassembled WGS sequence"/>
</dbReference>
<dbReference type="PANTHER" id="PTHR11228:SF34">
    <property type="entry name" value="TUNGSTEN-CONTAINING ALDEHYDE FERREDOXIN OXIDOREDUCTASE COFACTOR MODIFYING PROTEIN"/>
    <property type="match status" value="1"/>
</dbReference>
<evidence type="ECO:0000256" key="3">
    <source>
        <dbReference type="ARBA" id="ARBA00022691"/>
    </source>
</evidence>
<dbReference type="InterPro" id="IPR058240">
    <property type="entry name" value="rSAM_sf"/>
</dbReference>
<dbReference type="InterPro" id="IPR034391">
    <property type="entry name" value="AdoMet-like_SPASM_containing"/>
</dbReference>
<dbReference type="EMBL" id="PKTG01000122">
    <property type="protein sequence ID" value="PLX16187.1"/>
    <property type="molecule type" value="Genomic_DNA"/>
</dbReference>
<keyword evidence="2" id="KW-0004">4Fe-4S</keyword>
<organism evidence="8 9">
    <name type="scientific">Muiribacterium halophilum</name>
    <dbReference type="NCBI Taxonomy" id="2053465"/>
    <lineage>
        <taxon>Bacteria</taxon>
        <taxon>Candidatus Muiribacteriota</taxon>
        <taxon>Candidatus Muiribacteriia</taxon>
        <taxon>Candidatus Muiribacteriales</taxon>
        <taxon>Candidatus Muiribacteriaceae</taxon>
        <taxon>Candidatus Muiribacterium</taxon>
    </lineage>
</organism>
<evidence type="ECO:0000259" key="7">
    <source>
        <dbReference type="PROSITE" id="PS51918"/>
    </source>
</evidence>
<keyword evidence="5" id="KW-0408">Iron</keyword>
<keyword evidence="3" id="KW-0949">S-adenosyl-L-methionine</keyword>
<dbReference type="Pfam" id="PF13186">
    <property type="entry name" value="SPASM"/>
    <property type="match status" value="1"/>
</dbReference>
<evidence type="ECO:0000256" key="4">
    <source>
        <dbReference type="ARBA" id="ARBA00022723"/>
    </source>
</evidence>
<dbReference type="GO" id="GO:0046872">
    <property type="term" value="F:metal ion binding"/>
    <property type="evidence" value="ECO:0007669"/>
    <property type="project" value="UniProtKB-KW"/>
</dbReference>
<comment type="cofactor">
    <cofactor evidence="1">
        <name>[4Fe-4S] cluster</name>
        <dbReference type="ChEBI" id="CHEBI:49883"/>
    </cofactor>
</comment>
<protein>
    <recommendedName>
        <fullName evidence="7">Radical SAM core domain-containing protein</fullName>
    </recommendedName>
</protein>
<dbReference type="SUPFAM" id="SSF102114">
    <property type="entry name" value="Radical SAM enzymes"/>
    <property type="match status" value="1"/>
</dbReference>
<feature type="domain" description="Radical SAM core" evidence="7">
    <location>
        <begin position="8"/>
        <end position="246"/>
    </location>
</feature>
<gene>
    <name evidence="8" type="ORF">C0601_11235</name>
</gene>
<accession>A0A2N5ZBZ3</accession>
<dbReference type="InterPro" id="IPR013785">
    <property type="entry name" value="Aldolase_TIM"/>
</dbReference>
<evidence type="ECO:0000313" key="8">
    <source>
        <dbReference type="EMBL" id="PLX16187.1"/>
    </source>
</evidence>
<proteinExistence type="predicted"/>
<dbReference type="GO" id="GO:0051536">
    <property type="term" value="F:iron-sulfur cluster binding"/>
    <property type="evidence" value="ECO:0007669"/>
    <property type="project" value="UniProtKB-KW"/>
</dbReference>